<protein>
    <submittedName>
        <fullName evidence="4">Unannotated protein</fullName>
    </submittedName>
</protein>
<feature type="region of interest" description="Disordered" evidence="2">
    <location>
        <begin position="1"/>
        <end position="28"/>
    </location>
</feature>
<feature type="coiled-coil region" evidence="1">
    <location>
        <begin position="72"/>
        <end position="99"/>
    </location>
</feature>
<dbReference type="InterPro" id="IPR010273">
    <property type="entry name" value="DUF881"/>
</dbReference>
<evidence type="ECO:0000256" key="1">
    <source>
        <dbReference type="SAM" id="Coils"/>
    </source>
</evidence>
<evidence type="ECO:0000256" key="2">
    <source>
        <dbReference type="SAM" id="MobiDB-lite"/>
    </source>
</evidence>
<dbReference type="EMBL" id="CAFBND010000089">
    <property type="protein sequence ID" value="CAB4952832.1"/>
    <property type="molecule type" value="Genomic_DNA"/>
</dbReference>
<evidence type="ECO:0000256" key="3">
    <source>
        <dbReference type="SAM" id="Phobius"/>
    </source>
</evidence>
<keyword evidence="1" id="KW-0175">Coiled coil</keyword>
<gene>
    <name evidence="4" type="ORF">UFOPK3752_01770</name>
</gene>
<dbReference type="PANTHER" id="PTHR37313">
    <property type="entry name" value="UPF0749 PROTEIN RV1825"/>
    <property type="match status" value="1"/>
</dbReference>
<dbReference type="Gene3D" id="3.30.70.1880">
    <property type="entry name" value="Protein of unknown function DUF881"/>
    <property type="match status" value="1"/>
</dbReference>
<dbReference type="AlphaFoldDB" id="A0A6J7KF89"/>
<evidence type="ECO:0000313" key="4">
    <source>
        <dbReference type="EMBL" id="CAB4952832.1"/>
    </source>
</evidence>
<proteinExistence type="predicted"/>
<feature type="transmembrane region" description="Helical" evidence="3">
    <location>
        <begin position="32"/>
        <end position="51"/>
    </location>
</feature>
<reference evidence="4" key="1">
    <citation type="submission" date="2020-05" db="EMBL/GenBank/DDBJ databases">
        <authorList>
            <person name="Chiriac C."/>
            <person name="Salcher M."/>
            <person name="Ghai R."/>
            <person name="Kavagutti S V."/>
        </authorList>
    </citation>
    <scope>NUCLEOTIDE SEQUENCE</scope>
</reference>
<name>A0A6J7KF89_9ZZZZ</name>
<dbReference type="GO" id="GO:0005886">
    <property type="term" value="C:plasma membrane"/>
    <property type="evidence" value="ECO:0007669"/>
    <property type="project" value="TreeGrafter"/>
</dbReference>
<keyword evidence="3" id="KW-0812">Transmembrane</keyword>
<sequence length="269" mass="27831">MGAAQEAIGPSALPPPGPAAPSRRPRGLHRRGASLVAALVFMLAGVLFAASSHTAQGTDLRGGRAVQTRDLAARAAQRVAEQEAVVEALQREVADLIAVGGTGTALAASQRLSGELVMPAGLGAVTGPGLRVVLDDAPKSARGGPGNPTVDDLVVHQQDVQAVVNALWRGGATAVQVMDQRIVATSAVRCVGNTLLLQGRVYSPPFTVIAVGDSEKLTRSLDDDPQVTIYREYVNVFGLGYLVRVEKSVMIPAYTGSLAPVHARPVSPS</sequence>
<keyword evidence="3" id="KW-0472">Membrane</keyword>
<accession>A0A6J7KF89</accession>
<organism evidence="4">
    <name type="scientific">freshwater metagenome</name>
    <dbReference type="NCBI Taxonomy" id="449393"/>
    <lineage>
        <taxon>unclassified sequences</taxon>
        <taxon>metagenomes</taxon>
        <taxon>ecological metagenomes</taxon>
    </lineage>
</organism>
<keyword evidence="3" id="KW-1133">Transmembrane helix</keyword>
<dbReference type="PANTHER" id="PTHR37313:SF4">
    <property type="entry name" value="CONSERVED MEMBRANE PROTEIN-RELATED"/>
    <property type="match status" value="1"/>
</dbReference>
<dbReference type="Pfam" id="PF05949">
    <property type="entry name" value="DUF881"/>
    <property type="match status" value="1"/>
</dbReference>